<sequence>MKALPLSLAIVLAIGLSVPAAPTARAADAPAATAPAAPAWVARSNEFSQILLKAQAPFAPEEASFFGIPGYDDQVFDLKPKVGERFRAAMAQAKAELQGKLAVEKDPNVRQDLQILIDAASRNIENSQLNEQYLLPWSDVGQNVFTGLQALLSDQTPPERRAHALARLQRYAGLTADTTPLVQLAKDRYAERAGDANLTRPSKMEVEQALANSDTYIKGIADLFAQYKIEGAQPALDAIGKQLRDYADWTRGEVLPRARDDAKLPAPVYAFQLKQMGIDIDPQLLMQRAEVEFMETRAAMRQLAPQVAAAKGLKVDDPNDYIAVLHALKRDTIPNDGLEGEYRKVIDAIDPIIRKQGIVDVPNRPMIMRLGSPAESAAQPAPHFLPAPLVGNTGQQGQFVLPVSVPTADGKALQYDDFNFASAAWTLSAHEGRPGHELQFTAMIERGVSLARSMFAFNSVNVEGWALYAEAEMVPYEPVDGQFIALQLRLLRAARAILDPMLNLGLIDRASADRVLEGEVGVSAAMAKQELDRYMFNMPGQAGSYFYGYSRLLQTRMDAELALGPKFDRKAFNNFVIGQGMLPPDLLAAAVKEQFVPQQMAKK</sequence>
<name>A0A516V6P4_9GAMM</name>
<dbReference type="Proteomes" id="UP000315891">
    <property type="component" value="Chromosome"/>
</dbReference>
<dbReference type="PANTHER" id="PTHR33361:SF2">
    <property type="entry name" value="DUF885 DOMAIN-CONTAINING PROTEIN"/>
    <property type="match status" value="1"/>
</dbReference>
<protein>
    <submittedName>
        <fullName evidence="2">DUF885 domain-containing protein</fullName>
    </submittedName>
</protein>
<accession>A0A516V6P4</accession>
<evidence type="ECO:0000313" key="3">
    <source>
        <dbReference type="Proteomes" id="UP000315891"/>
    </source>
</evidence>
<dbReference type="PANTHER" id="PTHR33361">
    <property type="entry name" value="GLR0591 PROTEIN"/>
    <property type="match status" value="1"/>
</dbReference>
<dbReference type="OrthoDB" id="9769898at2"/>
<reference evidence="2 3" key="1">
    <citation type="submission" date="2019-07" db="EMBL/GenBank/DDBJ databases">
        <title>Lysobacter weifangensis sp. nov., isolated from bensulfuron-methyl contaminated farmland soil.</title>
        <authorList>
            <person name="Zhao H."/>
        </authorList>
    </citation>
    <scope>NUCLEOTIDE SEQUENCE [LARGE SCALE GENOMIC DNA]</scope>
    <source>
        <strain evidence="2 3">CC-Bw-6</strain>
    </source>
</reference>
<keyword evidence="3" id="KW-1185">Reference proteome</keyword>
<dbReference type="RefSeq" id="WP_143879713.1">
    <property type="nucleotide sequence ID" value="NZ_BAABLZ010000001.1"/>
</dbReference>
<proteinExistence type="predicted"/>
<evidence type="ECO:0000256" key="1">
    <source>
        <dbReference type="SAM" id="SignalP"/>
    </source>
</evidence>
<dbReference type="EMBL" id="CP041742">
    <property type="protein sequence ID" value="QDQ74204.1"/>
    <property type="molecule type" value="Genomic_DNA"/>
</dbReference>
<organism evidence="2 3">
    <name type="scientific">Pseudoluteimonas lycopersici</name>
    <dbReference type="NCBI Taxonomy" id="1324796"/>
    <lineage>
        <taxon>Bacteria</taxon>
        <taxon>Pseudomonadati</taxon>
        <taxon>Pseudomonadota</taxon>
        <taxon>Gammaproteobacteria</taxon>
        <taxon>Lysobacterales</taxon>
        <taxon>Lysobacteraceae</taxon>
        <taxon>Pseudoluteimonas</taxon>
    </lineage>
</organism>
<evidence type="ECO:0000313" key="2">
    <source>
        <dbReference type="EMBL" id="QDQ74204.1"/>
    </source>
</evidence>
<gene>
    <name evidence="2" type="ORF">FNZ56_10090</name>
</gene>
<feature type="chain" id="PRO_5021748630" evidence="1">
    <location>
        <begin position="27"/>
        <end position="603"/>
    </location>
</feature>
<feature type="signal peptide" evidence="1">
    <location>
        <begin position="1"/>
        <end position="26"/>
    </location>
</feature>
<dbReference type="Pfam" id="PF05960">
    <property type="entry name" value="DUF885"/>
    <property type="match status" value="1"/>
</dbReference>
<keyword evidence="1" id="KW-0732">Signal</keyword>
<dbReference type="AlphaFoldDB" id="A0A516V6P4"/>
<dbReference type="InterPro" id="IPR010281">
    <property type="entry name" value="DUF885"/>
</dbReference>